<evidence type="ECO:0000256" key="2">
    <source>
        <dbReference type="SAM" id="MobiDB-lite"/>
    </source>
</evidence>
<dbReference type="GO" id="GO:0015074">
    <property type="term" value="P:DNA integration"/>
    <property type="evidence" value="ECO:0007669"/>
    <property type="project" value="InterPro"/>
</dbReference>
<dbReference type="SUPFAM" id="SSF56349">
    <property type="entry name" value="DNA breaking-rejoining enzymes"/>
    <property type="match status" value="1"/>
</dbReference>
<dbReference type="PANTHER" id="PTHR33050:SF7">
    <property type="entry name" value="RIBONUCLEASE H"/>
    <property type="match status" value="1"/>
</dbReference>
<gene>
    <name evidence="3" type="ORF">F441_12103</name>
</gene>
<feature type="region of interest" description="Disordered" evidence="2">
    <location>
        <begin position="83"/>
        <end position="116"/>
    </location>
</feature>
<dbReference type="PANTHER" id="PTHR33050">
    <property type="entry name" value="REVERSE TRANSCRIPTASE DOMAIN-CONTAINING PROTEIN"/>
    <property type="match status" value="1"/>
</dbReference>
<evidence type="ECO:0008006" key="5">
    <source>
        <dbReference type="Google" id="ProtNLM"/>
    </source>
</evidence>
<dbReference type="EMBL" id="ANIX01002368">
    <property type="protein sequence ID" value="ETP12550.1"/>
    <property type="molecule type" value="Genomic_DNA"/>
</dbReference>
<organism evidence="3 4">
    <name type="scientific">Phytophthora nicotianae CJ01A1</name>
    <dbReference type="NCBI Taxonomy" id="1317063"/>
    <lineage>
        <taxon>Eukaryota</taxon>
        <taxon>Sar</taxon>
        <taxon>Stramenopiles</taxon>
        <taxon>Oomycota</taxon>
        <taxon>Peronosporomycetes</taxon>
        <taxon>Peronosporales</taxon>
        <taxon>Peronosporaceae</taxon>
        <taxon>Phytophthora</taxon>
    </lineage>
</organism>
<evidence type="ECO:0000313" key="4">
    <source>
        <dbReference type="Proteomes" id="UP000018958"/>
    </source>
</evidence>
<name>W2WPS3_PHYNI</name>
<dbReference type="InterPro" id="IPR011010">
    <property type="entry name" value="DNA_brk_join_enz"/>
</dbReference>
<dbReference type="InterPro" id="IPR052055">
    <property type="entry name" value="Hepadnavirus_pol/RT"/>
</dbReference>
<protein>
    <recommendedName>
        <fullName evidence="5">Tyr recombinase domain-containing protein</fullName>
    </recommendedName>
</protein>
<accession>W2WPS3</accession>
<feature type="compositionally biased region" description="Pro residues" evidence="2">
    <location>
        <begin position="258"/>
        <end position="272"/>
    </location>
</feature>
<dbReference type="Proteomes" id="UP000018958">
    <property type="component" value="Unassembled WGS sequence"/>
</dbReference>
<feature type="compositionally biased region" description="Low complexity" evidence="2">
    <location>
        <begin position="243"/>
        <end position="257"/>
    </location>
</feature>
<feature type="region of interest" description="Disordered" evidence="2">
    <location>
        <begin position="210"/>
        <end position="275"/>
    </location>
</feature>
<keyword evidence="1" id="KW-0233">DNA recombination</keyword>
<dbReference type="OrthoDB" id="126027at2759"/>
<dbReference type="GO" id="GO:0003677">
    <property type="term" value="F:DNA binding"/>
    <property type="evidence" value="ECO:0007669"/>
    <property type="project" value="InterPro"/>
</dbReference>
<dbReference type="GO" id="GO:0006310">
    <property type="term" value="P:DNA recombination"/>
    <property type="evidence" value="ECO:0007669"/>
    <property type="project" value="UniProtKB-KW"/>
</dbReference>
<sequence length="1192" mass="130993">MVGTHGSRAVPSSRLRDMDEDPEHSPELVKHTLDEVNQFLGSTFILLSSDSPTWWRDFCASAHRITFTSPSWAIALSSTWSAPTAATRSSPPVRAANGHRQVTGGGGENSQPRPSAIPQKYRSLIPRNADGQEPCLRFFGGGMCYGGTAATCGSRTRVHTWPEDLPPTLMEYITKRAHHLSTVVHSGESPVVFQGGHSTDAFSEVAGTLADESPHTRGHSVDAAPPHNPLLQQQTPPSGENLGADSAGHSADGGSIPDPSPRFLTPPPPPEQATPYLARVEQPGRAPPTAADLAALTYNGKQCERLWEAIRRSSVPIAFKRVGVDLPSVSLVHNNQLPEGEFQLNKPLQAAMSKYIRRARPSLQKFVELVRCQTPGDYRPNKAILPGLLQRTCQGYPKLDALLRIANEGARIDLIRPLPKQDGFPRNHPSAVERINVLRRNIRKEQDLWRCLVVDADIITIWPEIFISPFGVVDKGEGDPSTTGRVIHDLSSPDGESVNHLTDRSTVTDVTFEHCSSIAREISKCTRQNPGADVKVMAGDIASAYRNACTHSACVFACAGHIPEDNAIIIDLSAAFGWAGSAGTYSVLGGAVAFIHGSSTDAAHPDGYYNYHWVDDHVNVTADIGSCCADVERSLRFAMAAVMGPSAVNEDKFSPWCTRQKVLGLIFDTSPATVAMPASKITKARNMIANALQSDKLSRSKFRSLLGSLRHVATCIRPARSFLQRLREGEQRLHRYANVRISPPMRDDLLWWRYILHNPLLNGVPLCYFYALPEPDFTVFTDSSDEGICALVPALRLALTYRFSAAEIQLIRDLKRGADNGFDINYRELLACAFAVQAWGESKMSTRNKRAQVLIRLLGVWEVQYGLRFSAIPYSRRREHRSRRGLPTMGEPPSRTIVRRADTRLDTQPTPVVHIQPREHLAQYLRKHSVAESSYKAYKRAFYCWKIWARKRGIAWQLSVPVEEQIQWISEFVIDGARCGFGSNRPVRASTIKTTLSGNDAPLHPTSMTQQTKLYGGVLCLAFFFLLRRSEIAETTNTGFQWFALKAADITATNAAGFPTCDPSLAQAVCIRPCGSKTNQGGHAITRMLSRSGHPVLCPVLGALLLLRARQHLSVSSPAAVFVDKLGTPNCVTAERVASVIKQAARELGEDPSRYGTRSLRAGGATNMYRAGVDALTIQFHDRWASDAFKSS</sequence>
<feature type="region of interest" description="Disordered" evidence="2">
    <location>
        <begin position="1"/>
        <end position="25"/>
    </location>
</feature>
<dbReference type="AlphaFoldDB" id="W2WPS3"/>
<proteinExistence type="predicted"/>
<evidence type="ECO:0000256" key="1">
    <source>
        <dbReference type="ARBA" id="ARBA00023172"/>
    </source>
</evidence>
<dbReference type="InterPro" id="IPR013762">
    <property type="entry name" value="Integrase-like_cat_sf"/>
</dbReference>
<evidence type="ECO:0000313" key="3">
    <source>
        <dbReference type="EMBL" id="ETP12550.1"/>
    </source>
</evidence>
<dbReference type="Gene3D" id="1.10.443.10">
    <property type="entry name" value="Intergrase catalytic core"/>
    <property type="match status" value="1"/>
</dbReference>
<comment type="caution">
    <text evidence="3">The sequence shown here is derived from an EMBL/GenBank/DDBJ whole genome shotgun (WGS) entry which is preliminary data.</text>
</comment>
<reference evidence="3 4" key="1">
    <citation type="submission" date="2013-11" db="EMBL/GenBank/DDBJ databases">
        <title>The Genome Sequence of Phytophthora parasitica CJ01A1.</title>
        <authorList>
            <consortium name="The Broad Institute Genomics Platform"/>
            <person name="Russ C."/>
            <person name="Tyler B."/>
            <person name="Panabieres F."/>
            <person name="Shan W."/>
            <person name="Tripathy S."/>
            <person name="Grunwald N."/>
            <person name="Machado M."/>
            <person name="Johnson C.S."/>
            <person name="Walker B."/>
            <person name="Young S.K."/>
            <person name="Zeng Q."/>
            <person name="Gargeya S."/>
            <person name="Fitzgerald M."/>
            <person name="Haas B."/>
            <person name="Abouelleil A."/>
            <person name="Allen A.W."/>
            <person name="Alvarado L."/>
            <person name="Arachchi H.M."/>
            <person name="Berlin A.M."/>
            <person name="Chapman S.B."/>
            <person name="Gainer-Dewar J."/>
            <person name="Goldberg J."/>
            <person name="Griggs A."/>
            <person name="Gujja S."/>
            <person name="Hansen M."/>
            <person name="Howarth C."/>
            <person name="Imamovic A."/>
            <person name="Ireland A."/>
            <person name="Larimer J."/>
            <person name="McCowan C."/>
            <person name="Murphy C."/>
            <person name="Pearson M."/>
            <person name="Poon T.W."/>
            <person name="Priest M."/>
            <person name="Roberts A."/>
            <person name="Saif S."/>
            <person name="Shea T."/>
            <person name="Sisk P."/>
            <person name="Sykes S."/>
            <person name="Wortman J."/>
            <person name="Nusbaum C."/>
            <person name="Birren B."/>
        </authorList>
    </citation>
    <scope>NUCLEOTIDE SEQUENCE [LARGE SCALE GENOMIC DNA]</scope>
    <source>
        <strain evidence="3 4">CJ01A1</strain>
    </source>
</reference>